<feature type="transmembrane region" description="Helical" evidence="2">
    <location>
        <begin position="426"/>
        <end position="447"/>
    </location>
</feature>
<feature type="region of interest" description="Disordered" evidence="1">
    <location>
        <begin position="567"/>
        <end position="588"/>
    </location>
</feature>
<gene>
    <name evidence="6" type="ORF">ENQ20_13970</name>
</gene>
<feature type="domain" description="DUF2207" evidence="4">
    <location>
        <begin position="38"/>
        <end position="225"/>
    </location>
</feature>
<dbReference type="Pfam" id="PF09972">
    <property type="entry name" value="DUF2207"/>
    <property type="match status" value="1"/>
</dbReference>
<protein>
    <submittedName>
        <fullName evidence="6">DUF2207 domain-containing protein</fullName>
    </submittedName>
</protein>
<keyword evidence="2" id="KW-1133">Transmembrane helix</keyword>
<evidence type="ECO:0000256" key="1">
    <source>
        <dbReference type="SAM" id="MobiDB-lite"/>
    </source>
</evidence>
<proteinExistence type="predicted"/>
<dbReference type="Pfam" id="PF20990">
    <property type="entry name" value="DUF2207_C"/>
    <property type="match status" value="1"/>
</dbReference>
<evidence type="ECO:0000256" key="2">
    <source>
        <dbReference type="SAM" id="Phobius"/>
    </source>
</evidence>
<accession>A0A7C1FJW0</accession>
<dbReference type="InterPro" id="IPR048389">
    <property type="entry name" value="YciQ-like_C"/>
</dbReference>
<dbReference type="AlphaFoldDB" id="A0A7C1FJW0"/>
<feature type="region of interest" description="Disordered" evidence="1">
    <location>
        <begin position="615"/>
        <end position="655"/>
    </location>
</feature>
<organism evidence="6">
    <name type="scientific">Caldilinea aerophila</name>
    <dbReference type="NCBI Taxonomy" id="133453"/>
    <lineage>
        <taxon>Bacteria</taxon>
        <taxon>Bacillati</taxon>
        <taxon>Chloroflexota</taxon>
        <taxon>Caldilineae</taxon>
        <taxon>Caldilineales</taxon>
        <taxon>Caldilineaceae</taxon>
        <taxon>Caldilinea</taxon>
    </lineage>
</organism>
<dbReference type="InterPro" id="IPR018702">
    <property type="entry name" value="DUF2207"/>
</dbReference>
<keyword evidence="3" id="KW-0732">Signal</keyword>
<dbReference type="EMBL" id="DSMG01000144">
    <property type="protein sequence ID" value="HDX32574.1"/>
    <property type="molecule type" value="Genomic_DNA"/>
</dbReference>
<feature type="chain" id="PRO_5028214256" evidence="3">
    <location>
        <begin position="31"/>
        <end position="655"/>
    </location>
</feature>
<name>A0A7C1FJW0_9CHLR</name>
<evidence type="ECO:0000256" key="3">
    <source>
        <dbReference type="SAM" id="SignalP"/>
    </source>
</evidence>
<feature type="domain" description="Predicted membrane protein YciQ-like C-terminal" evidence="5">
    <location>
        <begin position="298"/>
        <end position="533"/>
    </location>
</feature>
<reference evidence="6" key="1">
    <citation type="journal article" date="2020" name="mSystems">
        <title>Genome- and Community-Level Interaction Insights into Carbon Utilization and Element Cycling Functions of Hydrothermarchaeota in Hydrothermal Sediment.</title>
        <authorList>
            <person name="Zhou Z."/>
            <person name="Liu Y."/>
            <person name="Xu W."/>
            <person name="Pan J."/>
            <person name="Luo Z.H."/>
            <person name="Li M."/>
        </authorList>
    </citation>
    <scope>NUCLEOTIDE SEQUENCE [LARGE SCALE GENOMIC DNA]</scope>
    <source>
        <strain evidence="6">SpSt-289</strain>
    </source>
</reference>
<keyword evidence="2" id="KW-0812">Transmembrane</keyword>
<keyword evidence="2" id="KW-0472">Membrane</keyword>
<feature type="compositionally biased region" description="Gly residues" evidence="1">
    <location>
        <begin position="625"/>
        <end position="655"/>
    </location>
</feature>
<comment type="caution">
    <text evidence="6">The sequence shown here is derived from an EMBL/GenBank/DDBJ whole genome shotgun (WGS) entry which is preliminary data.</text>
</comment>
<sequence>MLVRYRWIWLLLMAFLFSSLYVASAPSVSAAEKSIVWERFDVDIQVNEDGSFDVAEHQRIRFIGGTFREGYREIPKRNFGYLSNWSVTDDGGNVYAQTTGGELPYTFTVDDLGDRYMIRWFFPPTSQTRAFTLRYRVHEGLRYYAGGEQLWWRAVFGDRQFPVLESRVRVLVPAPATIDEWAAYINSRDARDAVTAERLDNGRTIVFTTLRTLRAGEELEVRVQFTHGVVAGSAPAWQAAADAEAARQEAEQAFRDRWGPVATVILGVLTLVLLLGGPALVYLMWYNYGRDKPVTRIADYLPEPPDDLQPGLAGVLLDESADMQDIVATIVDLAQRGVISITEVKESGLFRMGTDFIYRLEKPDAPLAPFEQKLVKAIFGAKKERKLSELKDKFYTAIPTIKTAMYEALVERGYYRSNPESVRTQFGCLGGVAMVAAIGLSFLLMVWLIDLTPAAICPGIGLFAIAISLLIAARFMPRKTDEGAEAAARWKAFKEYLRNLEKYTDVEAQKEIWDRWLPYAIAFGIDKAYIRKFEAVNAPAPGWYIPSPQTNRPGDYGPRPPRPIVVMGGGGVSGGETDSSGGGLGGGLSDASRGMGASLASMSAGLGALLSSTSATFTSRPSSSSGGGGWSSGGGFSGGGSFGGGGGGGGGGGFR</sequence>
<evidence type="ECO:0000259" key="5">
    <source>
        <dbReference type="Pfam" id="PF20990"/>
    </source>
</evidence>
<feature type="signal peptide" evidence="3">
    <location>
        <begin position="1"/>
        <end position="30"/>
    </location>
</feature>
<evidence type="ECO:0000313" key="6">
    <source>
        <dbReference type="EMBL" id="HDX32574.1"/>
    </source>
</evidence>
<feature type="transmembrane region" description="Helical" evidence="2">
    <location>
        <begin position="453"/>
        <end position="473"/>
    </location>
</feature>
<evidence type="ECO:0000259" key="4">
    <source>
        <dbReference type="Pfam" id="PF09972"/>
    </source>
</evidence>
<feature type="transmembrane region" description="Helical" evidence="2">
    <location>
        <begin position="258"/>
        <end position="286"/>
    </location>
</feature>